<comment type="catalytic activity">
    <reaction evidence="3">
        <text>uridine + phosphate = alpha-D-ribose 1-phosphate + uracil</text>
        <dbReference type="Rhea" id="RHEA:24388"/>
        <dbReference type="ChEBI" id="CHEBI:16704"/>
        <dbReference type="ChEBI" id="CHEBI:17568"/>
        <dbReference type="ChEBI" id="CHEBI:43474"/>
        <dbReference type="ChEBI" id="CHEBI:57720"/>
        <dbReference type="EC" id="2.4.2.3"/>
    </reaction>
</comment>
<name>A0A7V5XHH8_9BACT</name>
<dbReference type="Pfam" id="PF01048">
    <property type="entry name" value="PNP_UDP_1"/>
    <property type="match status" value="1"/>
</dbReference>
<gene>
    <name evidence="5" type="ORF">ENM15_07190</name>
</gene>
<dbReference type="AlphaFoldDB" id="A0A7V5XHH8"/>
<reference evidence="5" key="1">
    <citation type="journal article" date="2020" name="mSystems">
        <title>Genome- and Community-Level Interaction Insights into Carbon Utilization and Element Cycling Functions of Hydrothermarchaeota in Hydrothermal Sediment.</title>
        <authorList>
            <person name="Zhou Z."/>
            <person name="Liu Y."/>
            <person name="Xu W."/>
            <person name="Pan J."/>
            <person name="Luo Z.H."/>
            <person name="Li M."/>
        </authorList>
    </citation>
    <scope>NUCLEOTIDE SEQUENCE [LARGE SCALE GENOMIC DNA]</scope>
    <source>
        <strain evidence="5">SpSt-106</strain>
    </source>
</reference>
<feature type="domain" description="Nucleoside phosphorylase" evidence="4">
    <location>
        <begin position="56"/>
        <end position="223"/>
    </location>
</feature>
<dbReference type="GO" id="GO:0005829">
    <property type="term" value="C:cytosol"/>
    <property type="evidence" value="ECO:0007669"/>
    <property type="project" value="TreeGrafter"/>
</dbReference>
<evidence type="ECO:0000256" key="2">
    <source>
        <dbReference type="ARBA" id="ARBA00021980"/>
    </source>
</evidence>
<dbReference type="EC" id="2.4.2.3" evidence="1"/>
<dbReference type="GO" id="GO:0004850">
    <property type="term" value="F:uridine phosphorylase activity"/>
    <property type="evidence" value="ECO:0007669"/>
    <property type="project" value="UniProtKB-EC"/>
</dbReference>
<dbReference type="Gene3D" id="3.40.50.1580">
    <property type="entry name" value="Nucleoside phosphorylase domain"/>
    <property type="match status" value="1"/>
</dbReference>
<evidence type="ECO:0000313" key="5">
    <source>
        <dbReference type="EMBL" id="HHQ16579.1"/>
    </source>
</evidence>
<accession>A0A7V5XHH8</accession>
<dbReference type="InterPro" id="IPR035994">
    <property type="entry name" value="Nucleoside_phosphorylase_sf"/>
</dbReference>
<dbReference type="GO" id="GO:0009116">
    <property type="term" value="P:nucleoside metabolic process"/>
    <property type="evidence" value="ECO:0007669"/>
    <property type="project" value="InterPro"/>
</dbReference>
<dbReference type="SUPFAM" id="SSF53167">
    <property type="entry name" value="Purine and uridine phosphorylases"/>
    <property type="match status" value="1"/>
</dbReference>
<dbReference type="EMBL" id="DRWR01000116">
    <property type="protein sequence ID" value="HHQ16579.1"/>
    <property type="molecule type" value="Genomic_DNA"/>
</dbReference>
<evidence type="ECO:0000256" key="1">
    <source>
        <dbReference type="ARBA" id="ARBA00011888"/>
    </source>
</evidence>
<dbReference type="PANTHER" id="PTHR43691:SF11">
    <property type="entry name" value="FI09636P-RELATED"/>
    <property type="match status" value="1"/>
</dbReference>
<dbReference type="PANTHER" id="PTHR43691">
    <property type="entry name" value="URIDINE PHOSPHORYLASE"/>
    <property type="match status" value="1"/>
</dbReference>
<proteinExistence type="predicted"/>
<organism evidence="5">
    <name type="scientific">Thermodesulfobacterium geofontis</name>
    <dbReference type="NCBI Taxonomy" id="1295609"/>
    <lineage>
        <taxon>Bacteria</taxon>
        <taxon>Pseudomonadati</taxon>
        <taxon>Thermodesulfobacteriota</taxon>
        <taxon>Thermodesulfobacteria</taxon>
        <taxon>Thermodesulfobacteriales</taxon>
        <taxon>Thermodesulfobacteriaceae</taxon>
        <taxon>Thermodesulfobacterium</taxon>
    </lineage>
</organism>
<protein>
    <recommendedName>
        <fullName evidence="2">Uridine phosphorylase</fullName>
        <ecNumber evidence="1">2.4.2.3</ecNumber>
    </recommendedName>
</protein>
<evidence type="ECO:0000259" key="4">
    <source>
        <dbReference type="Pfam" id="PF01048"/>
    </source>
</evidence>
<sequence length="228" mass="26473">MFLPKIKIKTGKRGVIFFTLPEWNYAKEKIFTGKNASFLNLQIRYNERSLILGPVIGASYLSIVLEVLKSLGIEEIIGIGWAGKLNFKVNRGDLFLPLKAYTKEGVSESYSPKKRVFYPDKALFEKIEKEMIKRNINFKKGNIISVDAPFVFERKKSLLEKWKNKIEALDMETSALFSIGKSLQIKVMALHFIIDEVGKIFRKRPEEEIKIKRQKVFEILKDFLDYKV</sequence>
<comment type="caution">
    <text evidence="5">The sequence shown here is derived from an EMBL/GenBank/DDBJ whole genome shotgun (WGS) entry which is preliminary data.</text>
</comment>
<evidence type="ECO:0000256" key="3">
    <source>
        <dbReference type="ARBA" id="ARBA00048447"/>
    </source>
</evidence>
<dbReference type="InterPro" id="IPR000845">
    <property type="entry name" value="Nucleoside_phosphorylase_d"/>
</dbReference>